<dbReference type="RefSeq" id="WP_116180469.1">
    <property type="nucleotide sequence ID" value="NZ_CP144375.1"/>
</dbReference>
<evidence type="ECO:0000313" key="3">
    <source>
        <dbReference type="Proteomes" id="UP000256269"/>
    </source>
</evidence>
<dbReference type="AlphaFoldDB" id="A0A3E0GXX4"/>
<gene>
    <name evidence="2" type="ORF">BCF44_120130</name>
</gene>
<dbReference type="OrthoDB" id="4327488at2"/>
<comment type="caution">
    <text evidence="2">The sequence shown here is derived from an EMBL/GenBank/DDBJ whole genome shotgun (WGS) entry which is preliminary data.</text>
</comment>
<proteinExistence type="predicted"/>
<name>A0A3E0GXX4_9PSEU</name>
<keyword evidence="1" id="KW-0812">Transmembrane</keyword>
<evidence type="ECO:0000313" key="2">
    <source>
        <dbReference type="EMBL" id="REH33058.1"/>
    </source>
</evidence>
<keyword evidence="3" id="KW-1185">Reference proteome</keyword>
<dbReference type="EMBL" id="QUNO01000020">
    <property type="protein sequence ID" value="REH33058.1"/>
    <property type="molecule type" value="Genomic_DNA"/>
</dbReference>
<dbReference type="Proteomes" id="UP000256269">
    <property type="component" value="Unassembled WGS sequence"/>
</dbReference>
<organism evidence="2 3">
    <name type="scientific">Kutzneria buriramensis</name>
    <dbReference type="NCBI Taxonomy" id="1045776"/>
    <lineage>
        <taxon>Bacteria</taxon>
        <taxon>Bacillati</taxon>
        <taxon>Actinomycetota</taxon>
        <taxon>Actinomycetes</taxon>
        <taxon>Pseudonocardiales</taxon>
        <taxon>Pseudonocardiaceae</taxon>
        <taxon>Kutzneria</taxon>
    </lineage>
</organism>
<keyword evidence="1" id="KW-1133">Transmembrane helix</keyword>
<protein>
    <submittedName>
        <fullName evidence="2">Uncharacterized protein</fullName>
    </submittedName>
</protein>
<sequence length="96" mass="10141">MDLMRFFRREAREAEIGAFHAVETKVKAASTTALVTSFVMDLAARYVFPNGVPGWATALISGAVVGGLTFAAGWLAKHTPREPTTPAAPAPAPEKA</sequence>
<evidence type="ECO:0000256" key="1">
    <source>
        <dbReference type="SAM" id="Phobius"/>
    </source>
</evidence>
<reference evidence="2 3" key="1">
    <citation type="submission" date="2018-08" db="EMBL/GenBank/DDBJ databases">
        <title>Genomic Encyclopedia of Archaeal and Bacterial Type Strains, Phase II (KMG-II): from individual species to whole genera.</title>
        <authorList>
            <person name="Goeker M."/>
        </authorList>
    </citation>
    <scope>NUCLEOTIDE SEQUENCE [LARGE SCALE GENOMIC DNA]</scope>
    <source>
        <strain evidence="2 3">DSM 45791</strain>
    </source>
</reference>
<keyword evidence="1" id="KW-0472">Membrane</keyword>
<feature type="transmembrane region" description="Helical" evidence="1">
    <location>
        <begin position="54"/>
        <end position="76"/>
    </location>
</feature>
<accession>A0A3E0GXX4</accession>